<protein>
    <recommendedName>
        <fullName evidence="3">Protein FAR1-RELATED SEQUENCE</fullName>
    </recommendedName>
</protein>
<dbReference type="EMBL" id="NBSK02000007">
    <property type="protein sequence ID" value="KAJ0194891.1"/>
    <property type="molecule type" value="Genomic_DNA"/>
</dbReference>
<dbReference type="PANTHER" id="PTHR47718:SF12">
    <property type="entry name" value="PROTEIN FAR1-RELATED SEQUENCE"/>
    <property type="match status" value="1"/>
</dbReference>
<sequence>MDIVWYLFHSPKLITIGNLMSQLNDIYGSLKYFSKLSIGSQPSMIVTDQDAAMKNAINIVLPQSSIYYVCGTSTKNFLVRFCLEFNHPRFKKAFHKTIWDSKIHIEEFEASCVTPRKPKAETFLGLTPH</sequence>
<name>A0A9R1UY80_LACSA</name>
<evidence type="ECO:0000313" key="2">
    <source>
        <dbReference type="Proteomes" id="UP000235145"/>
    </source>
</evidence>
<comment type="caution">
    <text evidence="1">The sequence shown here is derived from an EMBL/GenBank/DDBJ whole genome shotgun (WGS) entry which is preliminary data.</text>
</comment>
<organism evidence="1 2">
    <name type="scientific">Lactuca sativa</name>
    <name type="common">Garden lettuce</name>
    <dbReference type="NCBI Taxonomy" id="4236"/>
    <lineage>
        <taxon>Eukaryota</taxon>
        <taxon>Viridiplantae</taxon>
        <taxon>Streptophyta</taxon>
        <taxon>Embryophyta</taxon>
        <taxon>Tracheophyta</taxon>
        <taxon>Spermatophyta</taxon>
        <taxon>Magnoliopsida</taxon>
        <taxon>eudicotyledons</taxon>
        <taxon>Gunneridae</taxon>
        <taxon>Pentapetalae</taxon>
        <taxon>asterids</taxon>
        <taxon>campanulids</taxon>
        <taxon>Asterales</taxon>
        <taxon>Asteraceae</taxon>
        <taxon>Cichorioideae</taxon>
        <taxon>Cichorieae</taxon>
        <taxon>Lactucinae</taxon>
        <taxon>Lactuca</taxon>
    </lineage>
</organism>
<gene>
    <name evidence="1" type="ORF">LSAT_V11C700369630</name>
</gene>
<evidence type="ECO:0000313" key="1">
    <source>
        <dbReference type="EMBL" id="KAJ0194891.1"/>
    </source>
</evidence>
<keyword evidence="2" id="KW-1185">Reference proteome</keyword>
<proteinExistence type="predicted"/>
<dbReference type="PANTHER" id="PTHR47718">
    <property type="entry name" value="OS01G0519700 PROTEIN"/>
    <property type="match status" value="1"/>
</dbReference>
<reference evidence="1 2" key="1">
    <citation type="journal article" date="2017" name="Nat. Commun.">
        <title>Genome assembly with in vitro proximity ligation data and whole-genome triplication in lettuce.</title>
        <authorList>
            <person name="Reyes-Chin-Wo S."/>
            <person name="Wang Z."/>
            <person name="Yang X."/>
            <person name="Kozik A."/>
            <person name="Arikit S."/>
            <person name="Song C."/>
            <person name="Xia L."/>
            <person name="Froenicke L."/>
            <person name="Lavelle D.O."/>
            <person name="Truco M.J."/>
            <person name="Xia R."/>
            <person name="Zhu S."/>
            <person name="Xu C."/>
            <person name="Xu H."/>
            <person name="Xu X."/>
            <person name="Cox K."/>
            <person name="Korf I."/>
            <person name="Meyers B.C."/>
            <person name="Michelmore R.W."/>
        </authorList>
    </citation>
    <scope>NUCLEOTIDE SEQUENCE [LARGE SCALE GENOMIC DNA]</scope>
    <source>
        <strain evidence="2">cv. Salinas</strain>
        <tissue evidence="1">Seedlings</tissue>
    </source>
</reference>
<evidence type="ECO:0008006" key="3">
    <source>
        <dbReference type="Google" id="ProtNLM"/>
    </source>
</evidence>
<dbReference type="AlphaFoldDB" id="A0A9R1UY80"/>
<accession>A0A9R1UY80</accession>
<dbReference type="Proteomes" id="UP000235145">
    <property type="component" value="Unassembled WGS sequence"/>
</dbReference>